<dbReference type="Proteomes" id="UP000061809">
    <property type="component" value="Chromosome"/>
</dbReference>
<reference evidence="2 3" key="1">
    <citation type="journal article" date="2015" name="Science">
        <title>Genetic determinants of in vivo fitness and diet responsiveness in multiple human gut Bacteroides.</title>
        <authorList>
            <person name="Wu M."/>
            <person name="McNulty N.P."/>
            <person name="Rodionov D.A."/>
            <person name="Khoroshkin M.S."/>
            <person name="Griffin N.W."/>
            <person name="Cheng J."/>
            <person name="Latreille P."/>
            <person name="Kerstetter R.A."/>
            <person name="Terrapon N."/>
            <person name="Henrissat B."/>
            <person name="Osterman A.L."/>
            <person name="Gordon J.I."/>
        </authorList>
    </citation>
    <scope>NUCLEOTIDE SEQUENCE [LARGE SCALE GENOMIC DNA]</scope>
    <source>
        <strain evidence="2 3">WH2</strain>
    </source>
</reference>
<evidence type="ECO:0000256" key="1">
    <source>
        <dbReference type="SAM" id="MobiDB-lite"/>
    </source>
</evidence>
<feature type="compositionally biased region" description="Acidic residues" evidence="1">
    <location>
        <begin position="40"/>
        <end position="50"/>
    </location>
</feature>
<dbReference type="PATRIC" id="fig|246787.4.peg.2866"/>
<dbReference type="AlphaFoldDB" id="A0A0P0FR10"/>
<dbReference type="EMBL" id="CP012801">
    <property type="protein sequence ID" value="ALJ60016.1"/>
    <property type="molecule type" value="Genomic_DNA"/>
</dbReference>
<dbReference type="RefSeq" id="WP_029426322.1">
    <property type="nucleotide sequence ID" value="NZ_CP012801.1"/>
</dbReference>
<evidence type="ECO:0000313" key="2">
    <source>
        <dbReference type="EMBL" id="ALJ60016.1"/>
    </source>
</evidence>
<feature type="region of interest" description="Disordered" evidence="1">
    <location>
        <begin position="29"/>
        <end position="57"/>
    </location>
</feature>
<proteinExistence type="predicted"/>
<name>A0A0P0FR10_9BACE</name>
<evidence type="ECO:0000313" key="3">
    <source>
        <dbReference type="Proteomes" id="UP000061809"/>
    </source>
</evidence>
<accession>A0A0P0FR10</accession>
<protein>
    <submittedName>
        <fullName evidence="2">Uncharacterized protein</fullName>
    </submittedName>
</protein>
<organism evidence="2 3">
    <name type="scientific">Bacteroides cellulosilyticus</name>
    <dbReference type="NCBI Taxonomy" id="246787"/>
    <lineage>
        <taxon>Bacteria</taxon>
        <taxon>Pseudomonadati</taxon>
        <taxon>Bacteroidota</taxon>
        <taxon>Bacteroidia</taxon>
        <taxon>Bacteroidales</taxon>
        <taxon>Bacteroidaceae</taxon>
        <taxon>Bacteroides</taxon>
    </lineage>
</organism>
<gene>
    <name evidence="2" type="ORF">BcellWH2_02777</name>
</gene>
<sequence>MAFFVNPGKDWENNLTEEDIAKLEAQGCDVSGLRNRPPVPEDDDEEEEAFDNPTRLDRLKPYLQTPRDMETPFFRAVAGNSPWLFKDRWKKKYTESPVIYAAVVQANSALWRPEDNDYYPAVFVFALDKKHIHDVEWLSQMAEKISELSDSPTVPDDCRKLINTLRDSQSEFCFRIGKSVSGDADAWCATYKFDKQSALPRKALPSDGIVPFLLKANPVENQFVDFKLIPSELYIG</sequence>
<dbReference type="KEGG" id="bcel:BcellWH2_02777"/>